<dbReference type="SMART" id="SM00239">
    <property type="entry name" value="C2"/>
    <property type="match status" value="1"/>
</dbReference>
<comment type="subcellular location">
    <subcellularLocation>
        <location evidence="1">Membrane</location>
        <topology evidence="1">Single-pass membrane protein</topology>
    </subcellularLocation>
</comment>
<feature type="region of interest" description="Disordered" evidence="5">
    <location>
        <begin position="137"/>
        <end position="204"/>
    </location>
</feature>
<dbReference type="PANTHER" id="PTHR46296:SF7">
    <property type="entry name" value="C2 DOMAIN-CONTAINING PROTEIN"/>
    <property type="match status" value="1"/>
</dbReference>
<dbReference type="CDD" id="cd00030">
    <property type="entry name" value="C2"/>
    <property type="match status" value="1"/>
</dbReference>
<evidence type="ECO:0000313" key="9">
    <source>
        <dbReference type="EMBL" id="VAH48753.1"/>
    </source>
</evidence>
<dbReference type="Pfam" id="PF00168">
    <property type="entry name" value="C2"/>
    <property type="match status" value="1"/>
</dbReference>
<organism evidence="9 10">
    <name type="scientific">Triticum turgidum subsp. durum</name>
    <name type="common">Durum wheat</name>
    <name type="synonym">Triticum durum</name>
    <dbReference type="NCBI Taxonomy" id="4567"/>
    <lineage>
        <taxon>Eukaryota</taxon>
        <taxon>Viridiplantae</taxon>
        <taxon>Streptophyta</taxon>
        <taxon>Embryophyta</taxon>
        <taxon>Tracheophyta</taxon>
        <taxon>Spermatophyta</taxon>
        <taxon>Magnoliopsida</taxon>
        <taxon>Liliopsida</taxon>
        <taxon>Poales</taxon>
        <taxon>Poaceae</taxon>
        <taxon>BOP clade</taxon>
        <taxon>Pooideae</taxon>
        <taxon>Triticodae</taxon>
        <taxon>Triticeae</taxon>
        <taxon>Triticinae</taxon>
        <taxon>Triticum</taxon>
    </lineage>
</organism>
<dbReference type="InterPro" id="IPR035892">
    <property type="entry name" value="C2_domain_sf"/>
</dbReference>
<sequence>MRLYVCVLEARDLHGDGDGGGGGLYARVKVGRQRARTRAVELAGPGAASAASGRHSVPPTWFTLHPKHRRKGRAADAADCGKILLTFSLYGENSDNTVIHSSPCPSSRSGTDVEIERSNCMEYSGANGVVLDSARSSAVENTSVDNSDRSIQADSDTVSEDDGLVEPSAAAKSARDSDSEQSVSDASFEEAMETMKAASSTPDMPDDLGSGIMFDHTYLVEAKDLNSLLFGPDSQFSKDLRELQGTTDYDEQPWTWKSQDPPSLTRTCRYTKGASKLMKDVKTIEEQTYLKADGKNFAIMTRVRTPEVPFGNCFEVVLLYKITHSPELSPGEESSHLTVSYNVEFLQGTLMKSMIEGSVRDGLKENFESFAEILSRHVKLADAAGMDKEQLLAPLQTDRQSHIRLAYKYFCNFTVISTVIMAVYVLVHILLSRPCPLMGLEFSGLDLPDTFGELITSGILVLQMERLLNMVYHFVQARIQRGGDHGVKANGDGWLLTVALLEATSFPPVSCGSVDPYVVFSCNGITRTSSVQLQTQEPQWNEIMEFDAMEEPPAMLDVEVFNFDGPFDLAISLGHAEINFLKHTPTQLADIWVPLEGKLAQTCQSKLHLRIFLENTKGPETSMRDYLNKMEKEVGKKLHVRSPHRNSTFQKLFSLPHEEFLIADYACSLKRKLPLQGRLFLSTRIVGFYANLFGHKTKFFFLWDDVEEVEVLPPSFTTVGTPSLVFMLKSGRGLDAKDGAKSQDKEGRLKFQFHSFASFNKASRTIIGLWKTKSSAIEQRAKLEEDKEDESYDDLDDVQSVLSIGDVTLSKEYTVEHPIDADLLMGVFDGGPLETRTMSKVGCLDYTATPWEETKPGVLERHASYKFNRYMSIFGGEVVSTQLKSPSEDGDGWTVYDVMTLRNVPFGDYFRVHLKYDVRRVASSGPEPPPPSCRCEVLVGIEWLKSSKFQKRIARNICDKLAHRAKEVLEVAGKEIASAMSGSAS</sequence>
<feature type="domain" description="VASt" evidence="8">
    <location>
        <begin position="808"/>
        <end position="973"/>
    </location>
</feature>
<dbReference type="Proteomes" id="UP000324705">
    <property type="component" value="Chromosome 2B"/>
</dbReference>
<dbReference type="InterPro" id="IPR031968">
    <property type="entry name" value="VASt"/>
</dbReference>
<dbReference type="InterPro" id="IPR004182">
    <property type="entry name" value="GRAM"/>
</dbReference>
<dbReference type="SUPFAM" id="SSF49562">
    <property type="entry name" value="C2 domain (Calcium/lipid-binding domain, CaLB)"/>
    <property type="match status" value="1"/>
</dbReference>
<dbReference type="PANTHER" id="PTHR46296">
    <property type="entry name" value="BNAA05G37250D PROTEIN"/>
    <property type="match status" value="1"/>
</dbReference>
<reference evidence="9 10" key="1">
    <citation type="submission" date="2017-09" db="EMBL/GenBank/DDBJ databases">
        <authorList>
            <consortium name="International Durum Wheat Genome Sequencing Consortium (IDWGSC)"/>
            <person name="Milanesi L."/>
        </authorList>
    </citation>
    <scope>NUCLEOTIDE SEQUENCE [LARGE SCALE GENOMIC DNA]</scope>
    <source>
        <strain evidence="10">cv. Svevo</strain>
    </source>
</reference>
<dbReference type="GO" id="GO:0016020">
    <property type="term" value="C:membrane"/>
    <property type="evidence" value="ECO:0007669"/>
    <property type="project" value="UniProtKB-SubCell"/>
</dbReference>
<evidence type="ECO:0000256" key="6">
    <source>
        <dbReference type="SAM" id="Phobius"/>
    </source>
</evidence>
<dbReference type="InterPro" id="IPR000008">
    <property type="entry name" value="C2_dom"/>
</dbReference>
<evidence type="ECO:0000256" key="5">
    <source>
        <dbReference type="SAM" id="MobiDB-lite"/>
    </source>
</evidence>
<dbReference type="EMBL" id="LT934114">
    <property type="protein sequence ID" value="VAH48753.1"/>
    <property type="molecule type" value="Genomic_DNA"/>
</dbReference>
<keyword evidence="10" id="KW-1185">Reference proteome</keyword>
<dbReference type="AlphaFoldDB" id="A0A9R1RPE8"/>
<proteinExistence type="predicted"/>
<dbReference type="SMART" id="SM00568">
    <property type="entry name" value="GRAM"/>
    <property type="match status" value="1"/>
</dbReference>
<evidence type="ECO:0000256" key="4">
    <source>
        <dbReference type="ARBA" id="ARBA00023136"/>
    </source>
</evidence>
<feature type="domain" description="VASt" evidence="8">
    <location>
        <begin position="209"/>
        <end position="382"/>
    </location>
</feature>
<name>A0A9R1RPE8_TRITD</name>
<dbReference type="Pfam" id="PF16016">
    <property type="entry name" value="VASt"/>
    <property type="match status" value="2"/>
</dbReference>
<feature type="compositionally biased region" description="Polar residues" evidence="5">
    <location>
        <begin position="137"/>
        <end position="156"/>
    </location>
</feature>
<dbReference type="InterPro" id="IPR044511">
    <property type="entry name" value="At1g03370/At5g50170-like"/>
</dbReference>
<dbReference type="Gramene" id="TRITD2Bv1G167810.4">
    <property type="protein sequence ID" value="TRITD2Bv1G167810.4"/>
    <property type="gene ID" value="TRITD2Bv1G167810"/>
</dbReference>
<dbReference type="Gene3D" id="2.60.40.150">
    <property type="entry name" value="C2 domain"/>
    <property type="match status" value="1"/>
</dbReference>
<evidence type="ECO:0000259" key="8">
    <source>
        <dbReference type="PROSITE" id="PS51778"/>
    </source>
</evidence>
<feature type="transmembrane region" description="Helical" evidence="6">
    <location>
        <begin position="409"/>
        <end position="431"/>
    </location>
</feature>
<evidence type="ECO:0000256" key="2">
    <source>
        <dbReference type="ARBA" id="ARBA00022692"/>
    </source>
</evidence>
<gene>
    <name evidence="9" type="ORF">TRITD_2Bv1G167810</name>
</gene>
<dbReference type="Pfam" id="PF02893">
    <property type="entry name" value="GRAM"/>
    <property type="match status" value="1"/>
</dbReference>
<evidence type="ECO:0000256" key="3">
    <source>
        <dbReference type="ARBA" id="ARBA00022989"/>
    </source>
</evidence>
<keyword evidence="4 6" id="KW-0472">Membrane</keyword>
<feature type="domain" description="C2" evidence="7">
    <location>
        <begin position="481"/>
        <end position="593"/>
    </location>
</feature>
<evidence type="ECO:0000313" key="10">
    <source>
        <dbReference type="Proteomes" id="UP000324705"/>
    </source>
</evidence>
<protein>
    <recommendedName>
        <fullName evidence="11">C2 and GRAM domain-containing protein</fullName>
    </recommendedName>
</protein>
<evidence type="ECO:0000256" key="1">
    <source>
        <dbReference type="ARBA" id="ARBA00004167"/>
    </source>
</evidence>
<evidence type="ECO:0008006" key="11">
    <source>
        <dbReference type="Google" id="ProtNLM"/>
    </source>
</evidence>
<accession>A0A9R1RPE8</accession>
<keyword evidence="2 6" id="KW-0812">Transmembrane</keyword>
<dbReference type="InterPro" id="IPR011993">
    <property type="entry name" value="PH-like_dom_sf"/>
</dbReference>
<dbReference type="Gene3D" id="2.30.29.30">
    <property type="entry name" value="Pleckstrin-homology domain (PH domain)/Phosphotyrosine-binding domain (PTB)"/>
    <property type="match status" value="1"/>
</dbReference>
<dbReference type="PROSITE" id="PS50004">
    <property type="entry name" value="C2"/>
    <property type="match status" value="1"/>
</dbReference>
<evidence type="ECO:0000259" key="7">
    <source>
        <dbReference type="PROSITE" id="PS50004"/>
    </source>
</evidence>
<keyword evidence="3 6" id="KW-1133">Transmembrane helix</keyword>
<dbReference type="PROSITE" id="PS51778">
    <property type="entry name" value="VAST"/>
    <property type="match status" value="2"/>
</dbReference>